<proteinExistence type="predicted"/>
<reference evidence="2" key="1">
    <citation type="submission" date="2019-12" db="EMBL/GenBank/DDBJ databases">
        <title>Genome sequencing and annotation of Brassica cretica.</title>
        <authorList>
            <person name="Studholme D.J."/>
            <person name="Sarris P.F."/>
        </authorList>
    </citation>
    <scope>NUCLEOTIDE SEQUENCE</scope>
    <source>
        <strain evidence="2">PFS-102/07</strain>
        <tissue evidence="2">Leaf</tissue>
    </source>
</reference>
<accession>A0A8S9KHZ4</accession>
<dbReference type="AlphaFoldDB" id="A0A8S9KHZ4"/>
<evidence type="ECO:0008006" key="3">
    <source>
        <dbReference type="Google" id="ProtNLM"/>
    </source>
</evidence>
<organism evidence="2">
    <name type="scientific">Brassica cretica</name>
    <name type="common">Mustard</name>
    <dbReference type="NCBI Taxonomy" id="69181"/>
    <lineage>
        <taxon>Eukaryota</taxon>
        <taxon>Viridiplantae</taxon>
        <taxon>Streptophyta</taxon>
        <taxon>Embryophyta</taxon>
        <taxon>Tracheophyta</taxon>
        <taxon>Spermatophyta</taxon>
        <taxon>Magnoliopsida</taxon>
        <taxon>eudicotyledons</taxon>
        <taxon>Gunneridae</taxon>
        <taxon>Pentapetalae</taxon>
        <taxon>rosids</taxon>
        <taxon>malvids</taxon>
        <taxon>Brassicales</taxon>
        <taxon>Brassicaceae</taxon>
        <taxon>Brassiceae</taxon>
        <taxon>Brassica</taxon>
    </lineage>
</organism>
<protein>
    <recommendedName>
        <fullName evidence="3">Transmembrane protein</fullName>
    </recommendedName>
</protein>
<dbReference type="EMBL" id="QGKY02000164">
    <property type="protein sequence ID" value="KAF2593096.1"/>
    <property type="molecule type" value="Genomic_DNA"/>
</dbReference>
<feature type="transmembrane region" description="Helical" evidence="1">
    <location>
        <begin position="12"/>
        <end position="32"/>
    </location>
</feature>
<sequence>MHISSASEAPPPSISCFSSCFFLSISPSLCFVETLELSRRRSFFALVSRPLCCPQGGPRRFFSSGCATGLLFWQCQLAFPVSACGVKHLFLARGVVYALALAYFECFSVLFPSRPLVLLVVSPSLDSAIFVSRVHDSADRFEPIGENT</sequence>
<comment type="caution">
    <text evidence="2">The sequence shown here is derived from an EMBL/GenBank/DDBJ whole genome shotgun (WGS) entry which is preliminary data.</text>
</comment>
<keyword evidence="1" id="KW-0472">Membrane</keyword>
<gene>
    <name evidence="2" type="ORF">F2Q70_00044738</name>
</gene>
<keyword evidence="1" id="KW-1133">Transmembrane helix</keyword>
<evidence type="ECO:0000313" key="2">
    <source>
        <dbReference type="EMBL" id="KAF2593096.1"/>
    </source>
</evidence>
<evidence type="ECO:0000256" key="1">
    <source>
        <dbReference type="SAM" id="Phobius"/>
    </source>
</evidence>
<name>A0A8S9KHZ4_BRACR</name>
<keyword evidence="1" id="KW-0812">Transmembrane</keyword>